<dbReference type="PANTHER" id="PTHR11487:SF0">
    <property type="entry name" value="S-ACYL FATTY ACID SYNTHASE THIOESTERASE, MEDIUM CHAIN"/>
    <property type="match status" value="1"/>
</dbReference>
<dbReference type="Pfam" id="PF00975">
    <property type="entry name" value="Thioesterase"/>
    <property type="match status" value="1"/>
</dbReference>
<protein>
    <submittedName>
        <fullName evidence="3">Pyochelin biosynthesis editing thioesterase PchC</fullName>
    </submittedName>
</protein>
<dbReference type="EMBL" id="BAAAQN010000045">
    <property type="protein sequence ID" value="GAA2048407.1"/>
    <property type="molecule type" value="Genomic_DNA"/>
</dbReference>
<dbReference type="InterPro" id="IPR012223">
    <property type="entry name" value="TEII"/>
</dbReference>
<evidence type="ECO:0000313" key="4">
    <source>
        <dbReference type="Proteomes" id="UP001500751"/>
    </source>
</evidence>
<accession>A0ABP5GMG1</accession>
<gene>
    <name evidence="3" type="primary">pchC</name>
    <name evidence="3" type="ORF">GCM10009839_62460</name>
</gene>
<organism evidence="3 4">
    <name type="scientific">Catenulispora yoronensis</name>
    <dbReference type="NCBI Taxonomy" id="450799"/>
    <lineage>
        <taxon>Bacteria</taxon>
        <taxon>Bacillati</taxon>
        <taxon>Actinomycetota</taxon>
        <taxon>Actinomycetes</taxon>
        <taxon>Catenulisporales</taxon>
        <taxon>Catenulisporaceae</taxon>
        <taxon>Catenulispora</taxon>
    </lineage>
</organism>
<feature type="domain" description="Thioesterase" evidence="2">
    <location>
        <begin position="25"/>
        <end position="248"/>
    </location>
</feature>
<evidence type="ECO:0000259" key="2">
    <source>
        <dbReference type="Pfam" id="PF00975"/>
    </source>
</evidence>
<evidence type="ECO:0000313" key="3">
    <source>
        <dbReference type="EMBL" id="GAA2048407.1"/>
    </source>
</evidence>
<dbReference type="RefSeq" id="WP_344669272.1">
    <property type="nucleotide sequence ID" value="NZ_BAAAQN010000045.1"/>
</dbReference>
<evidence type="ECO:0000256" key="1">
    <source>
        <dbReference type="ARBA" id="ARBA00007169"/>
    </source>
</evidence>
<dbReference type="InterPro" id="IPR029058">
    <property type="entry name" value="AB_hydrolase_fold"/>
</dbReference>
<dbReference type="Proteomes" id="UP001500751">
    <property type="component" value="Unassembled WGS sequence"/>
</dbReference>
<keyword evidence="4" id="KW-1185">Reference proteome</keyword>
<sequence length="262" mass="27479">MSSPSLLSPQSRTGPLFSSRGAVDLVAFPGAGTGASAFRDWRGALPADWRFTVVNLPGREGSYGAPFATDMAAVADDIAAELLDFRAGTASPLVLFGHSMGGLLALLVAARVPTAALVVAACAPPGAHRYRYDPGDSRPDDDALREDVAEALAAAGITELIDEAADGVDELLAEMVELAVPALRADIELLTSFQQLPHPLGCRILALYGDEDALDPEPWSAETTAAADHRVLPGGHFFVQLSPDEVIAELQRYVAPVPEGVR</sequence>
<comment type="caution">
    <text evidence="3">The sequence shown here is derived from an EMBL/GenBank/DDBJ whole genome shotgun (WGS) entry which is preliminary data.</text>
</comment>
<comment type="similarity">
    <text evidence="1">Belongs to the thioesterase family.</text>
</comment>
<proteinExistence type="inferred from homology"/>
<dbReference type="SUPFAM" id="SSF53474">
    <property type="entry name" value="alpha/beta-Hydrolases"/>
    <property type="match status" value="1"/>
</dbReference>
<dbReference type="Gene3D" id="3.40.50.1820">
    <property type="entry name" value="alpha/beta hydrolase"/>
    <property type="match status" value="1"/>
</dbReference>
<dbReference type="PANTHER" id="PTHR11487">
    <property type="entry name" value="THIOESTERASE"/>
    <property type="match status" value="1"/>
</dbReference>
<name>A0ABP5GMG1_9ACTN</name>
<reference evidence="4" key="1">
    <citation type="journal article" date="2019" name="Int. J. Syst. Evol. Microbiol.">
        <title>The Global Catalogue of Microorganisms (GCM) 10K type strain sequencing project: providing services to taxonomists for standard genome sequencing and annotation.</title>
        <authorList>
            <consortium name="The Broad Institute Genomics Platform"/>
            <consortium name="The Broad Institute Genome Sequencing Center for Infectious Disease"/>
            <person name="Wu L."/>
            <person name="Ma J."/>
        </authorList>
    </citation>
    <scope>NUCLEOTIDE SEQUENCE [LARGE SCALE GENOMIC DNA]</scope>
    <source>
        <strain evidence="4">JCM 16014</strain>
    </source>
</reference>
<dbReference type="InterPro" id="IPR001031">
    <property type="entry name" value="Thioesterase"/>
</dbReference>